<dbReference type="Gene3D" id="3.20.20.190">
    <property type="entry name" value="Phosphatidylinositol (PI) phosphodiesterase"/>
    <property type="match status" value="1"/>
</dbReference>
<dbReference type="PANTHER" id="PTHR46211">
    <property type="entry name" value="GLYCEROPHOSPHORYL DIESTER PHOSPHODIESTERASE"/>
    <property type="match status" value="1"/>
</dbReference>
<name>A0A1X6ZQZ8_9RHOB</name>
<dbReference type="GO" id="GO:0008889">
    <property type="term" value="F:glycerophosphodiester phosphodiesterase activity"/>
    <property type="evidence" value="ECO:0007669"/>
    <property type="project" value="UniProtKB-EC"/>
</dbReference>
<evidence type="ECO:0000313" key="2">
    <source>
        <dbReference type="EMBL" id="SLN58937.1"/>
    </source>
</evidence>
<dbReference type="SUPFAM" id="SSF51695">
    <property type="entry name" value="PLC-like phosphodiesterases"/>
    <property type="match status" value="1"/>
</dbReference>
<protein>
    <submittedName>
        <fullName evidence="2">Glycerophosphoryl diester phosphodiesterase</fullName>
        <ecNumber evidence="2">3.1.4.46</ecNumber>
    </submittedName>
</protein>
<dbReference type="EC" id="3.1.4.46" evidence="2"/>
<dbReference type="OrthoDB" id="384721at2"/>
<evidence type="ECO:0000313" key="3">
    <source>
        <dbReference type="Proteomes" id="UP000193207"/>
    </source>
</evidence>
<evidence type="ECO:0000259" key="1">
    <source>
        <dbReference type="PROSITE" id="PS51704"/>
    </source>
</evidence>
<dbReference type="InterPro" id="IPR030395">
    <property type="entry name" value="GP_PDE_dom"/>
</dbReference>
<accession>A0A1X6ZQZ8</accession>
<organism evidence="2 3">
    <name type="scientific">Roseovarius halotolerans</name>
    <dbReference type="NCBI Taxonomy" id="505353"/>
    <lineage>
        <taxon>Bacteria</taxon>
        <taxon>Pseudomonadati</taxon>
        <taxon>Pseudomonadota</taxon>
        <taxon>Alphaproteobacteria</taxon>
        <taxon>Rhodobacterales</taxon>
        <taxon>Roseobacteraceae</taxon>
        <taxon>Roseovarius</taxon>
    </lineage>
</organism>
<feature type="domain" description="GP-PDE" evidence="1">
    <location>
        <begin position="10"/>
        <end position="255"/>
    </location>
</feature>
<dbReference type="GO" id="GO:0006629">
    <property type="term" value="P:lipid metabolic process"/>
    <property type="evidence" value="ECO:0007669"/>
    <property type="project" value="InterPro"/>
</dbReference>
<dbReference type="Pfam" id="PF03009">
    <property type="entry name" value="GDPD"/>
    <property type="match status" value="1"/>
</dbReference>
<keyword evidence="2" id="KW-0378">Hydrolase</keyword>
<dbReference type="AlphaFoldDB" id="A0A1X6ZQZ8"/>
<gene>
    <name evidence="2" type="primary">ugpQ</name>
    <name evidence="2" type="ORF">ROH8110_03281</name>
</gene>
<dbReference type="Proteomes" id="UP000193207">
    <property type="component" value="Unassembled WGS sequence"/>
</dbReference>
<dbReference type="PANTHER" id="PTHR46211:SF1">
    <property type="entry name" value="GLYCEROPHOSPHODIESTER PHOSPHODIESTERASE, CYTOPLASMIC"/>
    <property type="match status" value="1"/>
</dbReference>
<reference evidence="2 3" key="1">
    <citation type="submission" date="2017-03" db="EMBL/GenBank/DDBJ databases">
        <authorList>
            <person name="Afonso C.L."/>
            <person name="Miller P.J."/>
            <person name="Scott M.A."/>
            <person name="Spackman E."/>
            <person name="Goraichik I."/>
            <person name="Dimitrov K.M."/>
            <person name="Suarez D.L."/>
            <person name="Swayne D.E."/>
        </authorList>
    </citation>
    <scope>NUCLEOTIDE SEQUENCE [LARGE SCALE GENOMIC DNA]</scope>
    <source>
        <strain evidence="2 3">CECT 8110</strain>
    </source>
</reference>
<keyword evidence="3" id="KW-1185">Reference proteome</keyword>
<sequence length="255" mass="27854">MTSLHPDFCRLPLAHRGLHDVKDGRPENSRASIRAAIAAGYGIEIDLQLSSDGCAMVFHDYDLARLTGQKGAIRQRAAQDLEQIALLGGTEGVPGFAEVLDLVAGQVPLLVELKDQHGQMGPTDGRLEGAVAAALSGYDGPLAVMSFNPHSVALLRDLAPDVPRGLTTCSYRRIDWMMLKREVRHRLRDIPDYDDVGACFVSHQVKALDIPRIAELQAQGAAILCWTVRSANQEAQARRIADNITFEGYLPKIRP</sequence>
<dbReference type="PROSITE" id="PS51704">
    <property type="entry name" value="GP_PDE"/>
    <property type="match status" value="1"/>
</dbReference>
<dbReference type="RefSeq" id="WP_085818808.1">
    <property type="nucleotide sequence ID" value="NZ_FWFU01000004.1"/>
</dbReference>
<dbReference type="EMBL" id="FWFU01000004">
    <property type="protein sequence ID" value="SLN58937.1"/>
    <property type="molecule type" value="Genomic_DNA"/>
</dbReference>
<dbReference type="InterPro" id="IPR017946">
    <property type="entry name" value="PLC-like_Pdiesterase_TIM-brl"/>
</dbReference>
<proteinExistence type="predicted"/>